<keyword evidence="13" id="KW-1185">Reference proteome</keyword>
<feature type="region of interest" description="Disordered" evidence="8">
    <location>
        <begin position="523"/>
        <end position="562"/>
    </location>
</feature>
<dbReference type="InterPro" id="IPR006909">
    <property type="entry name" value="Rad21/Rec8_C_eu"/>
</dbReference>
<dbReference type="Pfam" id="PF04825">
    <property type="entry name" value="Rad21_Rec8_N"/>
    <property type="match status" value="1"/>
</dbReference>
<dbReference type="Pfam" id="PF04824">
    <property type="entry name" value="Rad21_Rec8"/>
    <property type="match status" value="1"/>
</dbReference>
<accession>A0ABD3M4S5</accession>
<reference evidence="12 13" key="1">
    <citation type="submission" date="2024-10" db="EMBL/GenBank/DDBJ databases">
        <title>Updated reference genomes for cyclostephanoid diatoms.</title>
        <authorList>
            <person name="Roberts W.R."/>
            <person name="Alverson A.J."/>
        </authorList>
    </citation>
    <scope>NUCLEOTIDE SEQUENCE [LARGE SCALE GENOMIC DNA]</scope>
    <source>
        <strain evidence="12 13">AJA232-27</strain>
    </source>
</reference>
<evidence type="ECO:0000313" key="12">
    <source>
        <dbReference type="EMBL" id="KAL3759039.1"/>
    </source>
</evidence>
<comment type="caution">
    <text evidence="12">The sequence shown here is derived from an EMBL/GenBank/DDBJ whole genome shotgun (WGS) entry which is preliminary data.</text>
</comment>
<comment type="similarity">
    <text evidence="3">Belongs to the rad21 family.</text>
</comment>
<feature type="region of interest" description="Disordered" evidence="8">
    <location>
        <begin position="253"/>
        <end position="351"/>
    </location>
</feature>
<dbReference type="PANTHER" id="PTHR12708:SF0">
    <property type="entry name" value="DNA POLYMERASE EPSILON SUBUNIT 2"/>
    <property type="match status" value="1"/>
</dbReference>
<evidence type="ECO:0000256" key="5">
    <source>
        <dbReference type="ARBA" id="ARBA00023125"/>
    </source>
</evidence>
<evidence type="ECO:0000256" key="1">
    <source>
        <dbReference type="ARBA" id="ARBA00004123"/>
    </source>
</evidence>
<dbReference type="Proteomes" id="UP001530293">
    <property type="component" value="Unassembled WGS sequence"/>
</dbReference>
<organism evidence="12 13">
    <name type="scientific">Discostella pseudostelligera</name>
    <dbReference type="NCBI Taxonomy" id="259834"/>
    <lineage>
        <taxon>Eukaryota</taxon>
        <taxon>Sar</taxon>
        <taxon>Stramenopiles</taxon>
        <taxon>Ochrophyta</taxon>
        <taxon>Bacillariophyta</taxon>
        <taxon>Coscinodiscophyceae</taxon>
        <taxon>Thalassiosirophycidae</taxon>
        <taxon>Stephanodiscales</taxon>
        <taxon>Stephanodiscaceae</taxon>
        <taxon>Discostella</taxon>
    </lineage>
</organism>
<keyword evidence="5" id="KW-0238">DNA-binding</keyword>
<dbReference type="GO" id="GO:0006260">
    <property type="term" value="P:DNA replication"/>
    <property type="evidence" value="ECO:0007669"/>
    <property type="project" value="UniProtKB-KW"/>
</dbReference>
<dbReference type="Gene3D" id="1.10.10.580">
    <property type="entry name" value="Structural maintenance of chromosome 1. Chain E"/>
    <property type="match status" value="1"/>
</dbReference>
<evidence type="ECO:0000256" key="6">
    <source>
        <dbReference type="ARBA" id="ARBA00023242"/>
    </source>
</evidence>
<feature type="compositionally biased region" description="Basic and acidic residues" evidence="8">
    <location>
        <begin position="310"/>
        <end position="324"/>
    </location>
</feature>
<dbReference type="InterPro" id="IPR006910">
    <property type="entry name" value="Rad21_Rec8_N"/>
</dbReference>
<dbReference type="SUPFAM" id="SSF46785">
    <property type="entry name" value="Winged helix' DNA-binding domain"/>
    <property type="match status" value="1"/>
</dbReference>
<keyword evidence="6" id="KW-0539">Nucleus</keyword>
<evidence type="ECO:0000256" key="2">
    <source>
        <dbReference type="ARBA" id="ARBA00009560"/>
    </source>
</evidence>
<protein>
    <recommendedName>
        <fullName evidence="7">DNA polymerase II subunit 2</fullName>
    </recommendedName>
</protein>
<feature type="compositionally biased region" description="Basic residues" evidence="8">
    <location>
        <begin position="402"/>
        <end position="414"/>
    </location>
</feature>
<dbReference type="InterPro" id="IPR036390">
    <property type="entry name" value="WH_DNA-bd_sf"/>
</dbReference>
<gene>
    <name evidence="12" type="ORF">ACHAWU_008648</name>
</gene>
<dbReference type="InterPro" id="IPR016266">
    <property type="entry name" value="POLE2"/>
</dbReference>
<feature type="domain" description="DNA polymerase alpha/delta/epsilon subunit B" evidence="9">
    <location>
        <begin position="1096"/>
        <end position="1324"/>
    </location>
</feature>
<comment type="subcellular location">
    <subcellularLocation>
        <location evidence="1">Nucleus</location>
    </subcellularLocation>
</comment>
<name>A0ABD3M4S5_9STRA</name>
<feature type="region of interest" description="Disordered" evidence="8">
    <location>
        <begin position="364"/>
        <end position="414"/>
    </location>
</feature>
<dbReference type="PANTHER" id="PTHR12708">
    <property type="entry name" value="DNA POLYMERASE EPSILON SUBUNIT B"/>
    <property type="match status" value="1"/>
</dbReference>
<evidence type="ECO:0000259" key="11">
    <source>
        <dbReference type="Pfam" id="PF04825"/>
    </source>
</evidence>
<feature type="domain" description="Rad21/Rec8-like protein N-terminal" evidence="11">
    <location>
        <begin position="1"/>
        <end position="92"/>
    </location>
</feature>
<dbReference type="Pfam" id="PF04042">
    <property type="entry name" value="DNA_pol_E_B"/>
    <property type="match status" value="1"/>
</dbReference>
<dbReference type="EMBL" id="JALLBG020000214">
    <property type="protein sequence ID" value="KAL3759039.1"/>
    <property type="molecule type" value="Genomic_DNA"/>
</dbReference>
<evidence type="ECO:0000259" key="9">
    <source>
        <dbReference type="Pfam" id="PF04042"/>
    </source>
</evidence>
<feature type="domain" description="Rad21/Rec8-like protein C-terminal eukaryotic" evidence="10">
    <location>
        <begin position="702"/>
        <end position="754"/>
    </location>
</feature>
<evidence type="ECO:0000256" key="8">
    <source>
        <dbReference type="SAM" id="MobiDB-lite"/>
    </source>
</evidence>
<evidence type="ECO:0000256" key="4">
    <source>
        <dbReference type="ARBA" id="ARBA00022705"/>
    </source>
</evidence>
<feature type="compositionally biased region" description="Acidic residues" evidence="8">
    <location>
        <begin position="253"/>
        <end position="291"/>
    </location>
</feature>
<feature type="region of interest" description="Disordered" evidence="8">
    <location>
        <begin position="114"/>
        <end position="134"/>
    </location>
</feature>
<keyword evidence="4" id="KW-0235">DNA replication</keyword>
<evidence type="ECO:0000259" key="10">
    <source>
        <dbReference type="Pfam" id="PF04824"/>
    </source>
</evidence>
<feature type="compositionally biased region" description="Acidic residues" evidence="8">
    <location>
        <begin position="540"/>
        <end position="552"/>
    </location>
</feature>
<dbReference type="InterPro" id="IPR023093">
    <property type="entry name" value="ScpA-like_C"/>
</dbReference>
<evidence type="ECO:0000256" key="3">
    <source>
        <dbReference type="ARBA" id="ARBA00009870"/>
    </source>
</evidence>
<evidence type="ECO:0000313" key="13">
    <source>
        <dbReference type="Proteomes" id="UP001530293"/>
    </source>
</evidence>
<proteinExistence type="inferred from homology"/>
<dbReference type="GO" id="GO:0003677">
    <property type="term" value="F:DNA binding"/>
    <property type="evidence" value="ECO:0007669"/>
    <property type="project" value="UniProtKB-KW"/>
</dbReference>
<dbReference type="GO" id="GO:0005694">
    <property type="term" value="C:chromosome"/>
    <property type="evidence" value="ECO:0007669"/>
    <property type="project" value="UniProtKB-ARBA"/>
</dbReference>
<comment type="similarity">
    <text evidence="2">Belongs to the DNA polymerase epsilon subunit B family.</text>
</comment>
<sequence length="1370" mass="151428">MFYSQIILAKKGPLGKIWLAAHWGDKKITRPQIFSTDISQSVDTIVNPTVPLALRVSGHLLLGVVRIYSRKVKYLMHDCHEAMVKIKMAFKPDGKMLLGAIAGGGGDGLILADMDPNSSGKKRKKGKGGEDGNNNVANFGEYYTQNMDGQLGGMLVEPVMLLDPNEPMEHVAGVGGGGAFAIPFSLDFQGGEGDNWIVAEAEYGEDTEEGGGRKKRARRIDSTLSSNAAANLTLDSNLGNMAPGDVIEEEEEGWGAFDPDADMKDDEEEEEGGEEEMQAFQPEEEESETEGDTSRVELVRGANDSVTSDRQLRMSETPFKDDLPLRPGSPAPSEEPSFGGGGGGDIDFDVDTSGQQFHVDVGLSLDTTTSSSPGGRRRSNLGDLELSGLAEEEEEEEDATAKKRKPTTIAGRKRMKKRRKIVIDNNQTELSSEHMKDMLRDTSDTVLQNVPHLASWPRNDVEDDANGYVGICPALQKLPTERLLARPCIGDDGGLAPELLALWGRNMCKITGKAGTRLPFRMRSSKGQRGVASAKHVTTEEEEVEEEDDEDVERVRSQQTRDSIDGHKLNAEEGDIEFGGRDEDIDFGNDDKQEDEYNADMETPFDIQDEFGTVEYKADDLAEDDEVSVRSDRSRFSLGAVNDLEKELYEIGDEATGGEDRQLAGEELASHNSKWHKHTVRVLGMLKRNMQSNDGDDDEDEPKELSYNKLIAGCSRRTASGVFFEMLQLKTWDFIELEQNKSYGDITVTPGLRFDEGPPTAVDAKLRQRPICILTMSERKRIARIFKMRGLSIQSSALDALLNVLSREQQRDGDGGGSSSSNSRSGDDALLAIIDEIKERMIHSGGRSSSNISSSVGTNNNIVTTALLEEVVAELSRDAKDVTDEAVQLLDAFRMPRLEYDAMRRTFSLVDGKQRSLYGEAVDKVDMFCQRYALIQQRILRQDIFQPKLVVTTARSSRHGQSSGGVGSSSATHTLTPVESLLGRGGVRYLLGMIVQVEEGKYYLEDHTAQVPLNFSQASLLTDGFVTENSIVLVEGEAIDGVLHVHNIGSPIVESRSDAIQAIGLKNTDIFHSIGSLSELEKLRIQEMEHGREGMFVILSDVYLDSPTVLEKIECMLEGYSTFNPLPIFVFMGNFTSKPFSASSSSSGGGSKAMMGYFDDLANIITKFPNVAQNGRFVFVPGPQDPGITGALPRSPIPKYFTSTLRSKVKHAIFASNPCRMRYFSKELVFFRDDLVGKMRRHCLLEPRDEEDEEHVDEVMETTMTSNNNHQRRLCRHAIKSVLDQGHLSPLPLSASPIYWQHDASLRLYPFPDALIVGDNVDQYYENYEECDAINPGSFSSSGFNFVVYRPIGEIRNMRTKSDVEFSQIE</sequence>
<dbReference type="InterPro" id="IPR007185">
    <property type="entry name" value="DNA_pol_a/d/e_bsu"/>
</dbReference>
<evidence type="ECO:0000256" key="7">
    <source>
        <dbReference type="ARBA" id="ARBA00032930"/>
    </source>
</evidence>
<dbReference type="GO" id="GO:0031981">
    <property type="term" value="C:nuclear lumen"/>
    <property type="evidence" value="ECO:0007669"/>
    <property type="project" value="UniProtKB-ARBA"/>
</dbReference>